<evidence type="ECO:0000313" key="3">
    <source>
        <dbReference type="EMBL" id="TDD64611.1"/>
    </source>
</evidence>
<feature type="transmembrane region" description="Helical" evidence="2">
    <location>
        <begin position="95"/>
        <end position="115"/>
    </location>
</feature>
<proteinExistence type="predicted"/>
<evidence type="ECO:0000256" key="2">
    <source>
        <dbReference type="SAM" id="Phobius"/>
    </source>
</evidence>
<evidence type="ECO:0000313" key="4">
    <source>
        <dbReference type="Proteomes" id="UP000295217"/>
    </source>
</evidence>
<dbReference type="AlphaFoldDB" id="A0A4R4ZZ64"/>
<keyword evidence="4" id="KW-1185">Reference proteome</keyword>
<keyword evidence="2" id="KW-0812">Transmembrane</keyword>
<feature type="region of interest" description="Disordered" evidence="1">
    <location>
        <begin position="134"/>
        <end position="223"/>
    </location>
</feature>
<reference evidence="3 4" key="1">
    <citation type="submission" date="2019-02" db="EMBL/GenBank/DDBJ databases">
        <title>Draft genome sequences of novel Actinobacteria.</title>
        <authorList>
            <person name="Sahin N."/>
            <person name="Ay H."/>
            <person name="Saygin H."/>
        </authorList>
    </citation>
    <scope>NUCLEOTIDE SEQUENCE [LARGE SCALE GENOMIC DNA]</scope>
    <source>
        <strain evidence="3 4">8K307</strain>
    </source>
</reference>
<organism evidence="3 4">
    <name type="scientific">Jiangella aurantiaca</name>
    <dbReference type="NCBI Taxonomy" id="2530373"/>
    <lineage>
        <taxon>Bacteria</taxon>
        <taxon>Bacillati</taxon>
        <taxon>Actinomycetota</taxon>
        <taxon>Actinomycetes</taxon>
        <taxon>Jiangellales</taxon>
        <taxon>Jiangellaceae</taxon>
        <taxon>Jiangella</taxon>
    </lineage>
</organism>
<evidence type="ECO:0000256" key="1">
    <source>
        <dbReference type="SAM" id="MobiDB-lite"/>
    </source>
</evidence>
<sequence>MTRTTVPDDATVEAILRGVRIPLGGPDLPELTALSDAVDAIRRSADEAVPPTAELARRIALGDFAGIAPSRPPRYHALRVRLGRKVAAMSMRTRAVVALAAMFTGFTGVAAAGALPDAARQRVESVIETVTPISFDEPGEFGRDIADDAQDGGVDDQEISDDAQELGNQPGDPGEGHEPVLPDLPTEAAPTADDHRPDTPGQPEDVPNADPTAPERRPTDPAD</sequence>
<gene>
    <name evidence="3" type="ORF">E1262_27780</name>
</gene>
<dbReference type="Proteomes" id="UP000295217">
    <property type="component" value="Unassembled WGS sequence"/>
</dbReference>
<dbReference type="EMBL" id="SMLB01000065">
    <property type="protein sequence ID" value="TDD64611.1"/>
    <property type="molecule type" value="Genomic_DNA"/>
</dbReference>
<feature type="non-terminal residue" evidence="3">
    <location>
        <position position="223"/>
    </location>
</feature>
<keyword evidence="2" id="KW-1133">Transmembrane helix</keyword>
<accession>A0A4R4ZZ64</accession>
<protein>
    <submittedName>
        <fullName evidence="3">Uncharacterized protein</fullName>
    </submittedName>
</protein>
<comment type="caution">
    <text evidence="3">The sequence shown here is derived from an EMBL/GenBank/DDBJ whole genome shotgun (WGS) entry which is preliminary data.</text>
</comment>
<keyword evidence="2" id="KW-0472">Membrane</keyword>
<feature type="compositionally biased region" description="Basic and acidic residues" evidence="1">
    <location>
        <begin position="213"/>
        <end position="223"/>
    </location>
</feature>
<feature type="compositionally biased region" description="Acidic residues" evidence="1">
    <location>
        <begin position="147"/>
        <end position="164"/>
    </location>
</feature>
<name>A0A4R4ZZ64_9ACTN</name>